<protein>
    <submittedName>
        <fullName evidence="2">Uncharacterized protein</fullName>
    </submittedName>
</protein>
<reference evidence="2" key="1">
    <citation type="submission" date="2024-06" db="EMBL/GenBank/DDBJ databases">
        <authorList>
            <person name="Agudelo-Romero P."/>
            <person name="Caparros-Martin J.A."/>
            <person name="Sharma A."/>
            <person name="Saladie M."/>
            <person name="Stick S.M."/>
            <person name="O'Gara F."/>
        </authorList>
    </citation>
    <scope>NUCLEOTIDE SEQUENCE</scope>
    <source>
        <strain evidence="2">VContig1</strain>
    </source>
</reference>
<feature type="region of interest" description="Disordered" evidence="1">
    <location>
        <begin position="1"/>
        <end position="34"/>
    </location>
</feature>
<feature type="compositionally biased region" description="Gly residues" evidence="1">
    <location>
        <begin position="1"/>
        <end position="12"/>
    </location>
</feature>
<evidence type="ECO:0000256" key="1">
    <source>
        <dbReference type="SAM" id="MobiDB-lite"/>
    </source>
</evidence>
<name>A0AB39BZQ1_9CAUD</name>
<accession>A0AB39BZQ1</accession>
<proteinExistence type="predicted"/>
<organism evidence="2">
    <name type="scientific">Pakpunavirus sp</name>
    <dbReference type="NCBI Taxonomy" id="2833053"/>
    <lineage>
        <taxon>Viruses</taxon>
        <taxon>Duplodnaviria</taxon>
        <taxon>Heunggongvirae</taxon>
        <taxon>Uroviricota</taxon>
        <taxon>Caudoviricetes</taxon>
        <taxon>Vandenendeviridae</taxon>
        <taxon>Skurskavirinae</taxon>
        <taxon>Pakpunavirus</taxon>
    </lineage>
</organism>
<sequence>MRMPDGGDGGVEGVPIRMEESSWPAPHVNVAVSG</sequence>
<dbReference type="EMBL" id="PP986815">
    <property type="protein sequence ID" value="XDI97848.1"/>
    <property type="molecule type" value="Genomic_DNA"/>
</dbReference>
<evidence type="ECO:0000313" key="2">
    <source>
        <dbReference type="EMBL" id="XDI97848.1"/>
    </source>
</evidence>